<dbReference type="AlphaFoldDB" id="A0AAW0NRP0"/>
<evidence type="ECO:0000313" key="2">
    <source>
        <dbReference type="EMBL" id="KAK7907354.1"/>
    </source>
</evidence>
<dbReference type="Proteomes" id="UP001460270">
    <property type="component" value="Unassembled WGS sequence"/>
</dbReference>
<comment type="caution">
    <text evidence="2">The sequence shown here is derived from an EMBL/GenBank/DDBJ whole genome shotgun (WGS) entry which is preliminary data.</text>
</comment>
<accession>A0AAW0NRP0</accession>
<reference evidence="3" key="1">
    <citation type="submission" date="2024-04" db="EMBL/GenBank/DDBJ databases">
        <title>Salinicola lusitanus LLJ914,a marine bacterium isolated from the Okinawa Trough.</title>
        <authorList>
            <person name="Li J."/>
        </authorList>
    </citation>
    <scope>NUCLEOTIDE SEQUENCE [LARGE SCALE GENOMIC DNA]</scope>
</reference>
<gene>
    <name evidence="2" type="ORF">WMY93_015966</name>
</gene>
<protein>
    <submittedName>
        <fullName evidence="2">Uncharacterized protein</fullName>
    </submittedName>
</protein>
<evidence type="ECO:0000256" key="1">
    <source>
        <dbReference type="SAM" id="MobiDB-lite"/>
    </source>
</evidence>
<feature type="region of interest" description="Disordered" evidence="1">
    <location>
        <begin position="16"/>
        <end position="43"/>
    </location>
</feature>
<organism evidence="2 3">
    <name type="scientific">Mugilogobius chulae</name>
    <name type="common">yellowstripe goby</name>
    <dbReference type="NCBI Taxonomy" id="88201"/>
    <lineage>
        <taxon>Eukaryota</taxon>
        <taxon>Metazoa</taxon>
        <taxon>Chordata</taxon>
        <taxon>Craniata</taxon>
        <taxon>Vertebrata</taxon>
        <taxon>Euteleostomi</taxon>
        <taxon>Actinopterygii</taxon>
        <taxon>Neopterygii</taxon>
        <taxon>Teleostei</taxon>
        <taxon>Neoteleostei</taxon>
        <taxon>Acanthomorphata</taxon>
        <taxon>Gobiaria</taxon>
        <taxon>Gobiiformes</taxon>
        <taxon>Gobioidei</taxon>
        <taxon>Gobiidae</taxon>
        <taxon>Gobionellinae</taxon>
        <taxon>Mugilogobius</taxon>
    </lineage>
</organism>
<dbReference type="EMBL" id="JBBPFD010000011">
    <property type="protein sequence ID" value="KAK7907354.1"/>
    <property type="molecule type" value="Genomic_DNA"/>
</dbReference>
<sequence length="105" mass="11842">MYSLIHPGVIQESCYRWSDGGHGSTRSSRDKDTQGDGEDNGPHAFTLKAHFLQRETSYRGNLCRPDPSSFEIHTEDYSDVGRQGMLGIWAPSEVFRTQAHRLTEA</sequence>
<proteinExistence type="predicted"/>
<name>A0AAW0NRP0_9GOBI</name>
<keyword evidence="3" id="KW-1185">Reference proteome</keyword>
<evidence type="ECO:0000313" key="3">
    <source>
        <dbReference type="Proteomes" id="UP001460270"/>
    </source>
</evidence>